<dbReference type="PROSITE" id="PS51296">
    <property type="entry name" value="RIESKE"/>
    <property type="match status" value="1"/>
</dbReference>
<dbReference type="GO" id="GO:0046872">
    <property type="term" value="F:metal ion binding"/>
    <property type="evidence" value="ECO:0007669"/>
    <property type="project" value="UniProtKB-KW"/>
</dbReference>
<proteinExistence type="predicted"/>
<gene>
    <name evidence="6" type="ORF">TMS3_0113810</name>
</gene>
<feature type="domain" description="Rieske" evidence="5">
    <location>
        <begin position="1"/>
        <end position="97"/>
    </location>
</feature>
<keyword evidence="2" id="KW-0479">Metal-binding</keyword>
<accession>A0A0A1YHY6</accession>
<dbReference type="STRING" id="1395571.TMS3_0113810"/>
<evidence type="ECO:0000256" key="4">
    <source>
        <dbReference type="ARBA" id="ARBA00023014"/>
    </source>
</evidence>
<dbReference type="CDD" id="cd03467">
    <property type="entry name" value="Rieske"/>
    <property type="match status" value="1"/>
</dbReference>
<name>A0A0A1YHY6_9PSED</name>
<evidence type="ECO:0000259" key="5">
    <source>
        <dbReference type="PROSITE" id="PS51296"/>
    </source>
</evidence>
<protein>
    <submittedName>
        <fullName evidence="6">Rieske iron-sulfur protein</fullName>
    </submittedName>
</protein>
<dbReference type="Pfam" id="PF00355">
    <property type="entry name" value="Rieske"/>
    <property type="match status" value="1"/>
</dbReference>
<dbReference type="SUPFAM" id="SSF50022">
    <property type="entry name" value="ISP domain"/>
    <property type="match status" value="1"/>
</dbReference>
<evidence type="ECO:0000256" key="2">
    <source>
        <dbReference type="ARBA" id="ARBA00022723"/>
    </source>
</evidence>
<evidence type="ECO:0000313" key="6">
    <source>
        <dbReference type="EMBL" id="KFX69490.1"/>
    </source>
</evidence>
<dbReference type="AlphaFoldDB" id="A0A0A1YHY6"/>
<keyword evidence="1" id="KW-0001">2Fe-2S</keyword>
<organism evidence="6 7">
    <name type="scientific">Pseudomonas taeanensis MS-3</name>
    <dbReference type="NCBI Taxonomy" id="1395571"/>
    <lineage>
        <taxon>Bacteria</taxon>
        <taxon>Pseudomonadati</taxon>
        <taxon>Pseudomonadota</taxon>
        <taxon>Gammaproteobacteria</taxon>
        <taxon>Pseudomonadales</taxon>
        <taxon>Pseudomonadaceae</taxon>
        <taxon>Pseudomonas</taxon>
    </lineage>
</organism>
<dbReference type="Gene3D" id="2.102.10.10">
    <property type="entry name" value="Rieske [2Fe-2S] iron-sulphur domain"/>
    <property type="match status" value="1"/>
</dbReference>
<evidence type="ECO:0000256" key="1">
    <source>
        <dbReference type="ARBA" id="ARBA00022714"/>
    </source>
</evidence>
<dbReference type="EMBL" id="AWSQ01000003">
    <property type="protein sequence ID" value="KFX69490.1"/>
    <property type="molecule type" value="Genomic_DNA"/>
</dbReference>
<keyword evidence="4" id="KW-0411">Iron-sulfur</keyword>
<dbReference type="eggNOG" id="COG2146">
    <property type="taxonomic scope" value="Bacteria"/>
</dbReference>
<reference evidence="6 7" key="1">
    <citation type="journal article" date="2014" name="Genome Announc.">
        <title>Draft Genome Sequence of Petroleum Oil-Degrading Marine Bacterium Pseudomonas taeanensis Strain MS-3, Isolated from a Crude Oil-Contaminated Seashore.</title>
        <authorList>
            <person name="Lee S.Y."/>
            <person name="Kim S.H."/>
            <person name="Lee D.G."/>
            <person name="Shin S."/>
            <person name="Yun S.H."/>
            <person name="Choi C.W."/>
            <person name="Chung Y.H."/>
            <person name="Choi J.S."/>
            <person name="Kahng H.Y."/>
            <person name="Kim S.I."/>
        </authorList>
    </citation>
    <scope>NUCLEOTIDE SEQUENCE [LARGE SCALE GENOMIC DNA]</scope>
    <source>
        <strain evidence="6 7">MS-3</strain>
    </source>
</reference>
<dbReference type="InterPro" id="IPR017941">
    <property type="entry name" value="Rieske_2Fe-2S"/>
</dbReference>
<keyword evidence="3" id="KW-0408">Iron</keyword>
<evidence type="ECO:0000256" key="3">
    <source>
        <dbReference type="ARBA" id="ARBA00023004"/>
    </source>
</evidence>
<dbReference type="GO" id="GO:0051537">
    <property type="term" value="F:2 iron, 2 sulfur cluster binding"/>
    <property type="evidence" value="ECO:0007669"/>
    <property type="project" value="UniProtKB-KW"/>
</dbReference>
<keyword evidence="7" id="KW-1185">Reference proteome</keyword>
<dbReference type="Proteomes" id="UP000030063">
    <property type="component" value="Unassembled WGS sequence"/>
</dbReference>
<dbReference type="RefSeq" id="WP_025165798.1">
    <property type="nucleotide sequence ID" value="NZ_AWSQ01000003.1"/>
</dbReference>
<dbReference type="InterPro" id="IPR036922">
    <property type="entry name" value="Rieske_2Fe-2S_sf"/>
</dbReference>
<evidence type="ECO:0000313" key="7">
    <source>
        <dbReference type="Proteomes" id="UP000030063"/>
    </source>
</evidence>
<sequence>MFIALERLLNLEEGYRQVFRVQGRDVLLMVVEGRALLLESRCPHQGASLHNATLVGSVLRCARHGVEFDVITGRALSASCASLLQLPLAYEGDRVGIDL</sequence>
<dbReference type="OrthoDB" id="9800167at2"/>
<comment type="caution">
    <text evidence="6">The sequence shown here is derived from an EMBL/GenBank/DDBJ whole genome shotgun (WGS) entry which is preliminary data.</text>
</comment>